<keyword evidence="3" id="KW-1185">Reference proteome</keyword>
<name>A0ABV7WBC0_9MICO</name>
<dbReference type="Proteomes" id="UP001595685">
    <property type="component" value="Unassembled WGS sequence"/>
</dbReference>
<keyword evidence="1" id="KW-0812">Transmembrane</keyword>
<evidence type="ECO:0000313" key="2">
    <source>
        <dbReference type="EMBL" id="MFC3687074.1"/>
    </source>
</evidence>
<dbReference type="RefSeq" id="WP_340289349.1">
    <property type="nucleotide sequence ID" value="NZ_JBBEOI010000007.1"/>
</dbReference>
<evidence type="ECO:0000313" key="3">
    <source>
        <dbReference type="Proteomes" id="UP001595685"/>
    </source>
</evidence>
<gene>
    <name evidence="2" type="ORF">ACFOLH_01820</name>
</gene>
<comment type="caution">
    <text evidence="2">The sequence shown here is derived from an EMBL/GenBank/DDBJ whole genome shotgun (WGS) entry which is preliminary data.</text>
</comment>
<protein>
    <submittedName>
        <fullName evidence="2">Uncharacterized protein</fullName>
    </submittedName>
</protein>
<organism evidence="2 3">
    <name type="scientific">Aquipuribacter hungaricus</name>
    <dbReference type="NCBI Taxonomy" id="545624"/>
    <lineage>
        <taxon>Bacteria</taxon>
        <taxon>Bacillati</taxon>
        <taxon>Actinomycetota</taxon>
        <taxon>Actinomycetes</taxon>
        <taxon>Micrococcales</taxon>
        <taxon>Intrasporangiaceae</taxon>
        <taxon>Aquipuribacter</taxon>
    </lineage>
</organism>
<feature type="transmembrane region" description="Helical" evidence="1">
    <location>
        <begin position="58"/>
        <end position="76"/>
    </location>
</feature>
<proteinExistence type="predicted"/>
<keyword evidence="1" id="KW-0472">Membrane</keyword>
<evidence type="ECO:0000256" key="1">
    <source>
        <dbReference type="SAM" id="Phobius"/>
    </source>
</evidence>
<reference evidence="3" key="1">
    <citation type="journal article" date="2019" name="Int. J. Syst. Evol. Microbiol.">
        <title>The Global Catalogue of Microorganisms (GCM) 10K type strain sequencing project: providing services to taxonomists for standard genome sequencing and annotation.</title>
        <authorList>
            <consortium name="The Broad Institute Genomics Platform"/>
            <consortium name="The Broad Institute Genome Sequencing Center for Infectious Disease"/>
            <person name="Wu L."/>
            <person name="Ma J."/>
        </authorList>
    </citation>
    <scope>NUCLEOTIDE SEQUENCE [LARGE SCALE GENOMIC DNA]</scope>
    <source>
        <strain evidence="3">NCAIM B.02333</strain>
    </source>
</reference>
<feature type="transmembrane region" description="Helical" evidence="1">
    <location>
        <begin position="25"/>
        <end position="46"/>
    </location>
</feature>
<accession>A0ABV7WBC0</accession>
<keyword evidence="1" id="KW-1133">Transmembrane helix</keyword>
<sequence length="88" mass="8829">MNSVLPALLAAPASAAPVNVDGIQSLLLQLLGVGLVVVAIIVLFGVKRSSIGDALGTFAIVIIALLIAGISVPLITGTSDDVLNWLLA</sequence>
<dbReference type="EMBL" id="JBHRWW010000001">
    <property type="protein sequence ID" value="MFC3687074.1"/>
    <property type="molecule type" value="Genomic_DNA"/>
</dbReference>